<dbReference type="OrthoDB" id="2019572at2759"/>
<feature type="signal peptide" evidence="2">
    <location>
        <begin position="1"/>
        <end position="23"/>
    </location>
</feature>
<evidence type="ECO:0000313" key="4">
    <source>
        <dbReference type="EMBL" id="KAF2011658.1"/>
    </source>
</evidence>
<keyword evidence="1" id="KW-0677">Repeat</keyword>
<keyword evidence="2" id="KW-0732">Signal</keyword>
<proteinExistence type="predicted"/>
<dbReference type="PANTHER" id="PTHR45964:SF9">
    <property type="entry name" value="SULFOTRANSFERASE"/>
    <property type="match status" value="1"/>
</dbReference>
<keyword evidence="5" id="KW-1185">Reference proteome</keyword>
<organism evidence="4 5">
    <name type="scientific">Aaosphaeria arxii CBS 175.79</name>
    <dbReference type="NCBI Taxonomy" id="1450172"/>
    <lineage>
        <taxon>Eukaryota</taxon>
        <taxon>Fungi</taxon>
        <taxon>Dikarya</taxon>
        <taxon>Ascomycota</taxon>
        <taxon>Pezizomycotina</taxon>
        <taxon>Dothideomycetes</taxon>
        <taxon>Pleosporomycetidae</taxon>
        <taxon>Pleosporales</taxon>
        <taxon>Pleosporales incertae sedis</taxon>
        <taxon>Aaosphaeria</taxon>
    </lineage>
</organism>
<dbReference type="PROSITE" id="PS51212">
    <property type="entry name" value="WSC"/>
    <property type="match status" value="2"/>
</dbReference>
<feature type="domain" description="WSC" evidence="3">
    <location>
        <begin position="141"/>
        <end position="240"/>
    </location>
</feature>
<dbReference type="SMART" id="SM00321">
    <property type="entry name" value="WSC"/>
    <property type="match status" value="2"/>
</dbReference>
<dbReference type="RefSeq" id="XP_033379997.1">
    <property type="nucleotide sequence ID" value="XM_033523830.1"/>
</dbReference>
<dbReference type="AlphaFoldDB" id="A0A6A5XEX0"/>
<gene>
    <name evidence="4" type="ORF">BU24DRAFT_354921</name>
</gene>
<evidence type="ECO:0000259" key="3">
    <source>
        <dbReference type="PROSITE" id="PS51212"/>
    </source>
</evidence>
<feature type="chain" id="PRO_5025402973" evidence="2">
    <location>
        <begin position="24"/>
        <end position="240"/>
    </location>
</feature>
<dbReference type="InterPro" id="IPR051589">
    <property type="entry name" value="Sialate-O-sulfotransferase"/>
</dbReference>
<protein>
    <submittedName>
        <fullName evidence="4">WSC-domain-containing protein</fullName>
    </submittedName>
</protein>
<dbReference type="InterPro" id="IPR002889">
    <property type="entry name" value="WSC_carb-bd"/>
</dbReference>
<accession>A0A6A5XEX0</accession>
<name>A0A6A5XEX0_9PLEO</name>
<dbReference type="EMBL" id="ML978074">
    <property type="protein sequence ID" value="KAF2011658.1"/>
    <property type="molecule type" value="Genomic_DNA"/>
</dbReference>
<feature type="domain" description="WSC" evidence="3">
    <location>
        <begin position="37"/>
        <end position="128"/>
    </location>
</feature>
<dbReference type="Proteomes" id="UP000799778">
    <property type="component" value="Unassembled WGS sequence"/>
</dbReference>
<dbReference type="GeneID" id="54281227"/>
<evidence type="ECO:0000313" key="5">
    <source>
        <dbReference type="Proteomes" id="UP000799778"/>
    </source>
</evidence>
<sequence length="240" mass="25535">MKHFGLCTILSLLDFAALGRCQGRVPFVAPALILPTNWTYIGCYSDSAYARTLPGASFASNAMSGEYCINHCSSRGYPYAGTEYSRECFCGLGLGSAKFSPDECIMPCTGNAVQSCGGPNRLSIYANYNQPAPSTNPGLNGFTYQGCFTDNVYNRTLSRLSYVQGGSASMTVAKCIASCFDSSFTYAGLEFSGECWCGTEISTGSVMIPGIPLATGCNSICQGNISEYCGGPNRLDIYSF</sequence>
<feature type="non-terminal residue" evidence="4">
    <location>
        <position position="240"/>
    </location>
</feature>
<evidence type="ECO:0000256" key="1">
    <source>
        <dbReference type="ARBA" id="ARBA00022737"/>
    </source>
</evidence>
<evidence type="ECO:0000256" key="2">
    <source>
        <dbReference type="SAM" id="SignalP"/>
    </source>
</evidence>
<dbReference type="Pfam" id="PF01822">
    <property type="entry name" value="WSC"/>
    <property type="match status" value="2"/>
</dbReference>
<dbReference type="PANTHER" id="PTHR45964">
    <property type="entry name" value="WSCD FAMILY MEMBER CG9164"/>
    <property type="match status" value="1"/>
</dbReference>
<reference evidence="4" key="1">
    <citation type="journal article" date="2020" name="Stud. Mycol.">
        <title>101 Dothideomycetes genomes: a test case for predicting lifestyles and emergence of pathogens.</title>
        <authorList>
            <person name="Haridas S."/>
            <person name="Albert R."/>
            <person name="Binder M."/>
            <person name="Bloem J."/>
            <person name="Labutti K."/>
            <person name="Salamov A."/>
            <person name="Andreopoulos B."/>
            <person name="Baker S."/>
            <person name="Barry K."/>
            <person name="Bills G."/>
            <person name="Bluhm B."/>
            <person name="Cannon C."/>
            <person name="Castanera R."/>
            <person name="Culley D."/>
            <person name="Daum C."/>
            <person name="Ezra D."/>
            <person name="Gonzalez J."/>
            <person name="Henrissat B."/>
            <person name="Kuo A."/>
            <person name="Liang C."/>
            <person name="Lipzen A."/>
            <person name="Lutzoni F."/>
            <person name="Magnuson J."/>
            <person name="Mondo S."/>
            <person name="Nolan M."/>
            <person name="Ohm R."/>
            <person name="Pangilinan J."/>
            <person name="Park H.-J."/>
            <person name="Ramirez L."/>
            <person name="Alfaro M."/>
            <person name="Sun H."/>
            <person name="Tritt A."/>
            <person name="Yoshinaga Y."/>
            <person name="Zwiers L.-H."/>
            <person name="Turgeon B."/>
            <person name="Goodwin S."/>
            <person name="Spatafora J."/>
            <person name="Crous P."/>
            <person name="Grigoriev I."/>
        </authorList>
    </citation>
    <scope>NUCLEOTIDE SEQUENCE</scope>
    <source>
        <strain evidence="4">CBS 175.79</strain>
    </source>
</reference>